<dbReference type="InterPro" id="IPR015421">
    <property type="entry name" value="PyrdxlP-dep_Trfase_major"/>
</dbReference>
<comment type="cofactor">
    <cofactor evidence="1 3">
        <name>pyridoxal 5'-phosphate</name>
        <dbReference type="ChEBI" id="CHEBI:597326"/>
    </cofactor>
</comment>
<keyword evidence="5" id="KW-1185">Reference proteome</keyword>
<reference evidence="4 5" key="1">
    <citation type="journal article" date="2013" name="Environ. Microbiol.">
        <title>Genome analysis of Chitinivibrio alkaliphilus gen. nov., sp. nov., a novel extremely haloalkaliphilic anaerobic chitinolytic bacterium from the candidate phylum Termite Group 3.</title>
        <authorList>
            <person name="Sorokin D.Y."/>
            <person name="Gumerov V.M."/>
            <person name="Rakitin A.L."/>
            <person name="Beletsky A.V."/>
            <person name="Damste J.S."/>
            <person name="Muyzer G."/>
            <person name="Mardanov A.V."/>
            <person name="Ravin N.V."/>
        </authorList>
    </citation>
    <scope>NUCLEOTIDE SEQUENCE [LARGE SCALE GENOMIC DNA]</scope>
    <source>
        <strain evidence="4 5">ACht1</strain>
    </source>
</reference>
<dbReference type="OrthoDB" id="262490at2"/>
<evidence type="ECO:0000313" key="4">
    <source>
        <dbReference type="EMBL" id="ERP32020.1"/>
    </source>
</evidence>
<dbReference type="EMBL" id="ASJR01000007">
    <property type="protein sequence ID" value="ERP32020.1"/>
    <property type="molecule type" value="Genomic_DNA"/>
</dbReference>
<keyword evidence="2 3" id="KW-0663">Pyridoxal phosphate</keyword>
<dbReference type="RefSeq" id="WP_022636495.1">
    <property type="nucleotide sequence ID" value="NZ_ASJR01000007.1"/>
</dbReference>
<dbReference type="InterPro" id="IPR051750">
    <property type="entry name" value="Trans-sulfuration_enzymes"/>
</dbReference>
<proteinExistence type="inferred from homology"/>
<dbReference type="InterPro" id="IPR015422">
    <property type="entry name" value="PyrdxlP-dep_Trfase_small"/>
</dbReference>
<dbReference type="Gene3D" id="3.90.1150.10">
    <property type="entry name" value="Aspartate Aminotransferase, domain 1"/>
    <property type="match status" value="1"/>
</dbReference>
<protein>
    <submittedName>
        <fullName evidence="4">Cystathionine gamma-synthase</fullName>
    </submittedName>
</protein>
<dbReference type="eggNOG" id="COG0626">
    <property type="taxonomic scope" value="Bacteria"/>
</dbReference>
<dbReference type="Pfam" id="PF01053">
    <property type="entry name" value="Cys_Met_Meta_PP"/>
    <property type="match status" value="1"/>
</dbReference>
<comment type="caution">
    <text evidence="4">The sequence shown here is derived from an EMBL/GenBank/DDBJ whole genome shotgun (WGS) entry which is preliminary data.</text>
</comment>
<organism evidence="4 5">
    <name type="scientific">Chitinivibrio alkaliphilus ACht1</name>
    <dbReference type="NCBI Taxonomy" id="1313304"/>
    <lineage>
        <taxon>Bacteria</taxon>
        <taxon>Pseudomonadati</taxon>
        <taxon>Fibrobacterota</taxon>
        <taxon>Chitinivibrionia</taxon>
        <taxon>Chitinivibrionales</taxon>
        <taxon>Chitinivibrionaceae</taxon>
        <taxon>Chitinivibrio</taxon>
    </lineage>
</organism>
<dbReference type="SUPFAM" id="SSF53383">
    <property type="entry name" value="PLP-dependent transferases"/>
    <property type="match status" value="1"/>
</dbReference>
<dbReference type="PANTHER" id="PTHR42699:SF1">
    <property type="entry name" value="CYSTATHIONINE GAMMA-SYNTHASE-RELATED"/>
    <property type="match status" value="1"/>
</dbReference>
<dbReference type="PANTHER" id="PTHR42699">
    <property type="match status" value="1"/>
</dbReference>
<dbReference type="InterPro" id="IPR015424">
    <property type="entry name" value="PyrdxlP-dep_Trfase"/>
</dbReference>
<dbReference type="STRING" id="1313304.CALK_1001"/>
<dbReference type="Proteomes" id="UP000017148">
    <property type="component" value="Unassembled WGS sequence"/>
</dbReference>
<dbReference type="GO" id="GO:0019346">
    <property type="term" value="P:transsulfuration"/>
    <property type="evidence" value="ECO:0007669"/>
    <property type="project" value="InterPro"/>
</dbReference>
<name>U7DC75_9BACT</name>
<dbReference type="InterPro" id="IPR000277">
    <property type="entry name" value="Cys/Met-Metab_PyrdxlP-dep_enz"/>
</dbReference>
<dbReference type="GO" id="GO:0030170">
    <property type="term" value="F:pyridoxal phosphate binding"/>
    <property type="evidence" value="ECO:0007669"/>
    <property type="project" value="InterPro"/>
</dbReference>
<dbReference type="AlphaFoldDB" id="U7DC75"/>
<dbReference type="Gene3D" id="3.40.640.10">
    <property type="entry name" value="Type I PLP-dependent aspartate aminotransferase-like (Major domain)"/>
    <property type="match status" value="1"/>
</dbReference>
<accession>U7DC75</accession>
<evidence type="ECO:0000256" key="3">
    <source>
        <dbReference type="RuleBase" id="RU362118"/>
    </source>
</evidence>
<comment type="similarity">
    <text evidence="3">Belongs to the trans-sulfuration enzymes family.</text>
</comment>
<evidence type="ECO:0000313" key="5">
    <source>
        <dbReference type="Proteomes" id="UP000017148"/>
    </source>
</evidence>
<dbReference type="GO" id="GO:0003962">
    <property type="term" value="F:cystathionine gamma-synthase activity"/>
    <property type="evidence" value="ECO:0007669"/>
    <property type="project" value="TreeGrafter"/>
</dbReference>
<evidence type="ECO:0000256" key="2">
    <source>
        <dbReference type="ARBA" id="ARBA00022898"/>
    </source>
</evidence>
<gene>
    <name evidence="4" type="ORF">CALK_1001</name>
</gene>
<evidence type="ECO:0000256" key="1">
    <source>
        <dbReference type="ARBA" id="ARBA00001933"/>
    </source>
</evidence>
<sequence>MDERYYSPIPCGTPIPFDTPHAFSVSLPTYQDVADYEESAGDIFTKVRQAYPRIIQHPLVSQLTEEIRRIYDRDNHYALLLPSRAAFDEVCRLWKKTPTFYEHRGSLLLALFSSSQERYSFFTIMKWCGYMIFSREAERILKGHSQPSPAEQQQEKQIITDVLREGYGPGKTILTNSGMNAFYSVFAAVKDAAAHTHRDTVIQFGWLYTDSISILRSFAPRHHQIPRVTDLHTLRTALAYEGDRVMAIVTETVSNPLLHTPNFTALKELCREYGCWLIVDNTFATPWNVDISSAADCIIESMTKYAVGTGDTMAGAVFVPAESSFSETILSDVAKRSIPLQHEDLLRCAQGIRSYGARMQRVNEVCKQIAAFLRHHPAVESVYSVYSETAENYGAIARHDEAYGGVLTFAVRGDFAIFYDSLCLPKGPSLGTDFPLLMSYTLLAHWDLVQKEGQKELSQAGISPWLLRLSVGTYDPDRTIAALKRSLDLLL</sequence>